<evidence type="ECO:0000256" key="3">
    <source>
        <dbReference type="ARBA" id="ARBA00023002"/>
    </source>
</evidence>
<accession>A0A835J417</accession>
<protein>
    <recommendedName>
        <fullName evidence="1">protein-disulfide reductase</fullName>
        <ecNumber evidence="1">1.8.1.8</ecNumber>
    </recommendedName>
</protein>
<dbReference type="InterPro" id="IPR036249">
    <property type="entry name" value="Thioredoxin-like_sf"/>
</dbReference>
<dbReference type="PROSITE" id="PS51352">
    <property type="entry name" value="THIOREDOXIN_2"/>
    <property type="match status" value="1"/>
</dbReference>
<proteinExistence type="inferred from homology"/>
<dbReference type="Gene3D" id="3.40.30.10">
    <property type="entry name" value="Glutaredoxin"/>
    <property type="match status" value="1"/>
</dbReference>
<comment type="similarity">
    <text evidence="5">Belongs to the nucleoredoxin family.</text>
</comment>
<keyword evidence="3" id="KW-0560">Oxidoreductase</keyword>
<evidence type="ECO:0000313" key="10">
    <source>
        <dbReference type="Proteomes" id="UP000631114"/>
    </source>
</evidence>
<evidence type="ECO:0000256" key="4">
    <source>
        <dbReference type="ARBA" id="ARBA00023027"/>
    </source>
</evidence>
<evidence type="ECO:0000256" key="1">
    <source>
        <dbReference type="ARBA" id="ARBA00012612"/>
    </source>
</evidence>
<dbReference type="EMBL" id="JADFTS010000001">
    <property type="protein sequence ID" value="KAF9626713.1"/>
    <property type="molecule type" value="Genomic_DNA"/>
</dbReference>
<dbReference type="SUPFAM" id="SSF52833">
    <property type="entry name" value="Thioredoxin-like"/>
    <property type="match status" value="1"/>
</dbReference>
<dbReference type="PANTHER" id="PTHR13871">
    <property type="entry name" value="THIOREDOXIN"/>
    <property type="match status" value="1"/>
</dbReference>
<dbReference type="EC" id="1.8.1.8" evidence="1"/>
<keyword evidence="2" id="KW-0677">Repeat</keyword>
<keyword evidence="10" id="KW-1185">Reference proteome</keyword>
<dbReference type="Pfam" id="PF13905">
    <property type="entry name" value="Thioredoxin_8"/>
    <property type="match status" value="1"/>
</dbReference>
<comment type="caution">
    <text evidence="9">The sequence shown here is derived from an EMBL/GenBank/DDBJ whole genome shotgun (WGS) entry which is preliminary data.</text>
</comment>
<name>A0A835J417_9MAGN</name>
<comment type="catalytic activity">
    <reaction evidence="6">
        <text>[protein]-dithiol + NAD(+) = [protein]-disulfide + NADH + H(+)</text>
        <dbReference type="Rhea" id="RHEA:18749"/>
        <dbReference type="Rhea" id="RHEA-COMP:10593"/>
        <dbReference type="Rhea" id="RHEA-COMP:10594"/>
        <dbReference type="ChEBI" id="CHEBI:15378"/>
        <dbReference type="ChEBI" id="CHEBI:29950"/>
        <dbReference type="ChEBI" id="CHEBI:50058"/>
        <dbReference type="ChEBI" id="CHEBI:57540"/>
        <dbReference type="ChEBI" id="CHEBI:57945"/>
        <dbReference type="EC" id="1.8.1.8"/>
    </reaction>
</comment>
<evidence type="ECO:0000313" key="9">
    <source>
        <dbReference type="EMBL" id="KAF9626713.1"/>
    </source>
</evidence>
<gene>
    <name evidence="9" type="ORF">IFM89_038887</name>
</gene>
<evidence type="ECO:0000256" key="6">
    <source>
        <dbReference type="ARBA" id="ARBA00047388"/>
    </source>
</evidence>
<dbReference type="CDD" id="cd03009">
    <property type="entry name" value="TryX_like_TryX_NRX"/>
    <property type="match status" value="1"/>
</dbReference>
<reference evidence="9 10" key="1">
    <citation type="submission" date="2020-10" db="EMBL/GenBank/DDBJ databases">
        <title>The Coptis chinensis genome and diversification of protoberbering-type alkaloids.</title>
        <authorList>
            <person name="Wang B."/>
            <person name="Shu S."/>
            <person name="Song C."/>
            <person name="Liu Y."/>
        </authorList>
    </citation>
    <scope>NUCLEOTIDE SEQUENCE [LARGE SCALE GENOMIC DNA]</scope>
    <source>
        <strain evidence="9">HL-2020</strain>
        <tissue evidence="9">Leaf</tissue>
    </source>
</reference>
<feature type="domain" description="Thioredoxin" evidence="8">
    <location>
        <begin position="5"/>
        <end position="154"/>
    </location>
</feature>
<evidence type="ECO:0000256" key="5">
    <source>
        <dbReference type="ARBA" id="ARBA00025782"/>
    </source>
</evidence>
<dbReference type="PANTHER" id="PTHR13871:SF96">
    <property type="entry name" value="THIOREDOXIN DOMAIN-CONTAINING PROTEIN"/>
    <property type="match status" value="1"/>
</dbReference>
<evidence type="ECO:0000256" key="2">
    <source>
        <dbReference type="ARBA" id="ARBA00022737"/>
    </source>
</evidence>
<evidence type="ECO:0000256" key="7">
    <source>
        <dbReference type="ARBA" id="ARBA00047804"/>
    </source>
</evidence>
<dbReference type="InterPro" id="IPR045870">
    <property type="entry name" value="TryX_NRX_thioredoxin_dom"/>
</dbReference>
<comment type="catalytic activity">
    <reaction evidence="7">
        <text>[protein]-dithiol + NADP(+) = [protein]-disulfide + NADPH + H(+)</text>
        <dbReference type="Rhea" id="RHEA:18753"/>
        <dbReference type="Rhea" id="RHEA-COMP:10593"/>
        <dbReference type="Rhea" id="RHEA-COMP:10594"/>
        <dbReference type="ChEBI" id="CHEBI:15378"/>
        <dbReference type="ChEBI" id="CHEBI:29950"/>
        <dbReference type="ChEBI" id="CHEBI:50058"/>
        <dbReference type="ChEBI" id="CHEBI:57783"/>
        <dbReference type="ChEBI" id="CHEBI:58349"/>
        <dbReference type="EC" id="1.8.1.8"/>
    </reaction>
</comment>
<keyword evidence="4" id="KW-0520">NAD</keyword>
<dbReference type="Proteomes" id="UP000631114">
    <property type="component" value="Unassembled WGS sequence"/>
</dbReference>
<dbReference type="GO" id="GO:0004791">
    <property type="term" value="F:thioredoxin-disulfide reductase (NADPH) activity"/>
    <property type="evidence" value="ECO:0007669"/>
    <property type="project" value="InterPro"/>
</dbReference>
<dbReference type="AlphaFoldDB" id="A0A835J417"/>
<sequence>MADDIQSLLSSSNRDFLVRNNGDQVKINDLSGKTIGLYFSASWCGPCRRFTPKLIEVYNELSSKNDIEIVFVSADRDDEAFNGYFSKMPWLAIPLSDSDSETGEKLNELFGVDGIPCLVIIDGSGKVLSDDGAAYLAIRAEIEELEARYGDLPEEPAQGPAIDRQVDSLEVGRAGSAVVLAPAGEMVADQPPVVGGLGGTLTEAALASPGDPSCSQSLWGRPLG</sequence>
<dbReference type="InterPro" id="IPR012336">
    <property type="entry name" value="Thioredoxin-like_fold"/>
</dbReference>
<evidence type="ECO:0000259" key="8">
    <source>
        <dbReference type="PROSITE" id="PS51352"/>
    </source>
</evidence>
<organism evidence="9 10">
    <name type="scientific">Coptis chinensis</name>
    <dbReference type="NCBI Taxonomy" id="261450"/>
    <lineage>
        <taxon>Eukaryota</taxon>
        <taxon>Viridiplantae</taxon>
        <taxon>Streptophyta</taxon>
        <taxon>Embryophyta</taxon>
        <taxon>Tracheophyta</taxon>
        <taxon>Spermatophyta</taxon>
        <taxon>Magnoliopsida</taxon>
        <taxon>Ranunculales</taxon>
        <taxon>Ranunculaceae</taxon>
        <taxon>Coptidoideae</taxon>
        <taxon>Coptis</taxon>
    </lineage>
</organism>
<dbReference type="InterPro" id="IPR013766">
    <property type="entry name" value="Thioredoxin_domain"/>
</dbReference>
<dbReference type="InterPro" id="IPR052259">
    <property type="entry name" value="Nucleoredoxin-like"/>
</dbReference>
<dbReference type="OrthoDB" id="1740151at2759"/>